<feature type="region of interest" description="Disordered" evidence="1">
    <location>
        <begin position="328"/>
        <end position="389"/>
    </location>
</feature>
<name>A0A7H0GM54_9BURK</name>
<dbReference type="Proteomes" id="UP000516028">
    <property type="component" value="Chromosome"/>
</dbReference>
<gene>
    <name evidence="2" type="ORF">H9K75_04770</name>
</gene>
<dbReference type="AlphaFoldDB" id="A0A7H0GM54"/>
<dbReference type="KEGG" id="daer:H9K75_04770"/>
<evidence type="ECO:0000313" key="3">
    <source>
        <dbReference type="Proteomes" id="UP000516028"/>
    </source>
</evidence>
<accession>A0A7H0GM54</accession>
<dbReference type="RefSeq" id="WP_187724960.1">
    <property type="nucleotide sequence ID" value="NZ_CP060783.1"/>
</dbReference>
<dbReference type="EMBL" id="CP060783">
    <property type="protein sequence ID" value="QNP49370.1"/>
    <property type="molecule type" value="Genomic_DNA"/>
</dbReference>
<dbReference type="PANTHER" id="PTHR40269:SF1">
    <property type="entry name" value="OUTER MEMBRANE PROTEIN"/>
    <property type="match status" value="1"/>
</dbReference>
<dbReference type="Pfam" id="PF11737">
    <property type="entry name" value="DUF3300"/>
    <property type="match status" value="1"/>
</dbReference>
<keyword evidence="3" id="KW-1185">Reference proteome</keyword>
<protein>
    <submittedName>
        <fullName evidence="2">DUF3300 domain-containing protein</fullName>
    </submittedName>
</protein>
<dbReference type="InterPro" id="IPR021728">
    <property type="entry name" value="DUF3300"/>
</dbReference>
<evidence type="ECO:0000256" key="1">
    <source>
        <dbReference type="SAM" id="MobiDB-lite"/>
    </source>
</evidence>
<reference evidence="2 3" key="1">
    <citation type="submission" date="2020-08" db="EMBL/GenBank/DDBJ databases">
        <title>Genome sequence of Diaphorobacter aerolatus KACC 16536T.</title>
        <authorList>
            <person name="Hyun D.-W."/>
            <person name="Bae J.-W."/>
        </authorList>
    </citation>
    <scope>NUCLEOTIDE SEQUENCE [LARGE SCALE GENOMIC DNA]</scope>
    <source>
        <strain evidence="2 3">KACC 16536</strain>
    </source>
</reference>
<evidence type="ECO:0000313" key="2">
    <source>
        <dbReference type="EMBL" id="QNP49370.1"/>
    </source>
</evidence>
<dbReference type="PANTHER" id="PTHR40269">
    <property type="entry name" value="OUTER MEMBRANE PROTEIN-RELATED"/>
    <property type="match status" value="1"/>
</dbReference>
<proteinExistence type="predicted"/>
<feature type="compositionally biased region" description="Basic residues" evidence="1">
    <location>
        <begin position="373"/>
        <end position="389"/>
    </location>
</feature>
<organism evidence="2 3">
    <name type="scientific">Diaphorobacter aerolatus</name>
    <dbReference type="NCBI Taxonomy" id="1288495"/>
    <lineage>
        <taxon>Bacteria</taxon>
        <taxon>Pseudomonadati</taxon>
        <taxon>Pseudomonadota</taxon>
        <taxon>Betaproteobacteria</taxon>
        <taxon>Burkholderiales</taxon>
        <taxon>Comamonadaceae</taxon>
        <taxon>Diaphorobacter</taxon>
    </lineage>
</organism>
<sequence>MQSILSATPPSSGAPPARGAGARRCALLRAICCGLVAVLAMGGCRHDGDNVPVVGAAPTAGVASSSPPAAVASDTPPIVAVPGIYKRPPADTIYQMVAPIALYPDRLLAQMLAGATYPAQVTEASAWLTKNPGLIKNDLRLSAADEQAWDASIKALTQFPNVLEQMADNPAWTTALGKTFYNYPTDLLNAIQVMRVRARKAGSLTSTDQLTVKMAAQPTGRANYTPSPDMEANDYAEPVVPPPREYIEIEEAQPDTVYVPRYDPTQIFGDPVALYPGYQDPGRNASSNQTPDVPVTFGAGSLLPIEAEQRPWGWQAWSVHWGQRGANMSGWHPGNHRRRPQRVRPSCSGTPPTSRVPRACSKTLGALPETRSIRWRRPSRARRSPPRRQ</sequence>